<dbReference type="Pfam" id="PF25053">
    <property type="entry name" value="DUF7791"/>
    <property type="match status" value="1"/>
</dbReference>
<dbReference type="SUPFAM" id="SSF52540">
    <property type="entry name" value="P-loop containing nucleoside triphosphate hydrolases"/>
    <property type="match status" value="1"/>
</dbReference>
<dbReference type="InterPro" id="IPR027417">
    <property type="entry name" value="P-loop_NTPase"/>
</dbReference>
<feature type="domain" description="DUF7791" evidence="4">
    <location>
        <begin position="580"/>
        <end position="718"/>
    </location>
</feature>
<evidence type="ECO:0000259" key="3">
    <source>
        <dbReference type="Pfam" id="PF24883"/>
    </source>
</evidence>
<feature type="region of interest" description="Disordered" evidence="2">
    <location>
        <begin position="1074"/>
        <end position="1102"/>
    </location>
</feature>
<sequence length="1102" mass="125459">MDPISAFSLASNAIHIVDFTSKLISQNRQIYNSATGALSGNVLVKTLRLDLVSLTENLEISIQEHSFSRIDGDEKDVSVDACALQDLCKSCQGIAKQLLEPLAKVKVRNGTPHQTWEDFKKALRECWDQKEFDILAAQLSEIRNELELRVLNQNETSHQLTTATQSIIDTFLDAREEFAGELQNQVGNLARLQGYHYYSTTGSRSALKTLRHQDDRDGDFTKELQLSAAGSLVEKEMILFMIENSILESLDFSSIRDRHEDVQPAYDQTFEWIYRTSPSKDNSWGDFAEWLRNDNGLYWINGKAGSGKSTLMKYIYNNAQTRRELQLWAGASSYDMCGFFFWNSGSKEQRSQRGLLRTLLFEMLHGNRDLFPKVFPGLWDTCHSDVKTAMRQGTGPLKASLHRRKSVSWTLASLKQAFRLLVEECQRKGVKLCFFIDGLDEYNGDHKEMADYFLEFSHKPGVKMCLSSRPLVVFEAAFEHWPSLKLQDLTRGDISHYVEDKLGNNRHMARLSEKSPDQPSSLVRQIVDKANGVFLWVKLVVKSLLQGLRDRNRISDLQKRLQLLPADLEPLYEHMLARTDPFYAEQASQIFQIVLAAQRDSASRQITLLQLSWAEDEDRLLTLNASIRPLSSSEIEERCKLMDSKLKGVCSGLLESYDSRFSTIAPDARVVCLHRTVSDFFKKPSVWESIIKHTAGTRFCPHMSLLRSSLLRLKALNINIEKSLDMSLIRDALHYAGVAEKFLGAGFPSLLDQLDATATYQWRLLDGRERHGRLEKVTDDSTIRRPASKNEIGSQDRNTRPITPDSENVSDQHFDCRSSGEFDMSRRGSPEKQVISQSPLSKSQLTTALQEAVEQSQRISIRGRPGGKHRSKFENFDEEVVYFKHWTYGIEISGAKAYHQDISFYDLAKVVGLEYYVASKDQTRVIVDYDVNYHLLLHTVTCYSRPTQVGGEAQVPDPNVVKRALEAGTDPNFAFHGHSPWEEALTGLLSLVSKYDSDEHLSNLKDPRTVRWTSEVRTWLLVIKLFLVHGADASAMSKHHYGRPRIDLQAIIWEMPNTLESECVETEAIIKQTSRPVRQREWQPMQPEGTSDQESSNEKSAL</sequence>
<evidence type="ECO:0000259" key="4">
    <source>
        <dbReference type="Pfam" id="PF25053"/>
    </source>
</evidence>
<evidence type="ECO:0008006" key="7">
    <source>
        <dbReference type="Google" id="ProtNLM"/>
    </source>
</evidence>
<feature type="domain" description="Nephrocystin 3-like N-terminal" evidence="3">
    <location>
        <begin position="286"/>
        <end position="469"/>
    </location>
</feature>
<dbReference type="InterPro" id="IPR056693">
    <property type="entry name" value="DUF7791"/>
</dbReference>
<evidence type="ECO:0000256" key="1">
    <source>
        <dbReference type="ARBA" id="ARBA00022737"/>
    </source>
</evidence>
<feature type="region of interest" description="Disordered" evidence="2">
    <location>
        <begin position="776"/>
        <end position="842"/>
    </location>
</feature>
<gene>
    <name evidence="5" type="ORF">BJ875DRAFT_523413</name>
</gene>
<dbReference type="InterPro" id="IPR056884">
    <property type="entry name" value="NPHP3-like_N"/>
</dbReference>
<dbReference type="EMBL" id="MU251772">
    <property type="protein sequence ID" value="KAG9229409.1"/>
    <property type="molecule type" value="Genomic_DNA"/>
</dbReference>
<dbReference type="PANTHER" id="PTHR10039">
    <property type="entry name" value="AMELOGENIN"/>
    <property type="match status" value="1"/>
</dbReference>
<keyword evidence="6" id="KW-1185">Reference proteome</keyword>
<evidence type="ECO:0000313" key="5">
    <source>
        <dbReference type="EMBL" id="KAG9229409.1"/>
    </source>
</evidence>
<keyword evidence="1" id="KW-0677">Repeat</keyword>
<protein>
    <recommendedName>
        <fullName evidence="7">NACHT domain-containing protein</fullName>
    </recommendedName>
</protein>
<proteinExistence type="predicted"/>
<dbReference type="Proteomes" id="UP000824998">
    <property type="component" value="Unassembled WGS sequence"/>
</dbReference>
<organism evidence="5 6">
    <name type="scientific">Amylocarpus encephaloides</name>
    <dbReference type="NCBI Taxonomy" id="45428"/>
    <lineage>
        <taxon>Eukaryota</taxon>
        <taxon>Fungi</taxon>
        <taxon>Dikarya</taxon>
        <taxon>Ascomycota</taxon>
        <taxon>Pezizomycotina</taxon>
        <taxon>Leotiomycetes</taxon>
        <taxon>Helotiales</taxon>
        <taxon>Helotiales incertae sedis</taxon>
        <taxon>Amylocarpus</taxon>
    </lineage>
</organism>
<comment type="caution">
    <text evidence="5">The sequence shown here is derived from an EMBL/GenBank/DDBJ whole genome shotgun (WGS) entry which is preliminary data.</text>
</comment>
<evidence type="ECO:0000313" key="6">
    <source>
        <dbReference type="Proteomes" id="UP000824998"/>
    </source>
</evidence>
<dbReference type="Pfam" id="PF24883">
    <property type="entry name" value="NPHP3_N"/>
    <property type="match status" value="1"/>
</dbReference>
<dbReference type="OrthoDB" id="443402at2759"/>
<evidence type="ECO:0000256" key="2">
    <source>
        <dbReference type="SAM" id="MobiDB-lite"/>
    </source>
</evidence>
<reference evidence="5" key="1">
    <citation type="journal article" date="2021" name="IMA Fungus">
        <title>Genomic characterization of three marine fungi, including Emericellopsis atlantica sp. nov. with signatures of a generalist lifestyle and marine biomass degradation.</title>
        <authorList>
            <person name="Hagestad O.C."/>
            <person name="Hou L."/>
            <person name="Andersen J.H."/>
            <person name="Hansen E.H."/>
            <person name="Altermark B."/>
            <person name="Li C."/>
            <person name="Kuhnert E."/>
            <person name="Cox R.J."/>
            <person name="Crous P.W."/>
            <person name="Spatafora J.W."/>
            <person name="Lail K."/>
            <person name="Amirebrahimi M."/>
            <person name="Lipzen A."/>
            <person name="Pangilinan J."/>
            <person name="Andreopoulos W."/>
            <person name="Hayes R.D."/>
            <person name="Ng V."/>
            <person name="Grigoriev I.V."/>
            <person name="Jackson S.A."/>
            <person name="Sutton T.D.S."/>
            <person name="Dobson A.D.W."/>
            <person name="Rama T."/>
        </authorList>
    </citation>
    <scope>NUCLEOTIDE SEQUENCE</scope>
    <source>
        <strain evidence="5">TRa018bII</strain>
    </source>
</reference>
<dbReference type="PANTHER" id="PTHR10039:SF5">
    <property type="entry name" value="NACHT DOMAIN-CONTAINING PROTEIN"/>
    <property type="match status" value="1"/>
</dbReference>
<accession>A0A9P8C0N8</accession>
<dbReference type="Gene3D" id="3.40.50.300">
    <property type="entry name" value="P-loop containing nucleotide triphosphate hydrolases"/>
    <property type="match status" value="1"/>
</dbReference>
<feature type="compositionally biased region" description="Basic and acidic residues" evidence="2">
    <location>
        <begin position="810"/>
        <end position="830"/>
    </location>
</feature>
<name>A0A9P8C0N8_9HELO</name>
<dbReference type="AlphaFoldDB" id="A0A9P8C0N8"/>